<accession>A0A922HQF9</accession>
<organism evidence="1 2">
    <name type="scientific">Dermatophagoides farinae</name>
    <name type="common">American house dust mite</name>
    <dbReference type="NCBI Taxonomy" id="6954"/>
    <lineage>
        <taxon>Eukaryota</taxon>
        <taxon>Metazoa</taxon>
        <taxon>Ecdysozoa</taxon>
        <taxon>Arthropoda</taxon>
        <taxon>Chelicerata</taxon>
        <taxon>Arachnida</taxon>
        <taxon>Acari</taxon>
        <taxon>Acariformes</taxon>
        <taxon>Sarcoptiformes</taxon>
        <taxon>Astigmata</taxon>
        <taxon>Psoroptidia</taxon>
        <taxon>Analgoidea</taxon>
        <taxon>Pyroglyphidae</taxon>
        <taxon>Dermatophagoidinae</taxon>
        <taxon>Dermatophagoides</taxon>
    </lineage>
</organism>
<proteinExistence type="predicted"/>
<gene>
    <name evidence="1" type="ORF">DERF_015036</name>
</gene>
<sequence length="78" mass="9206">MVTKFTNLGFFSLVFYMPKKNEEEEEETFGKLILNLHIVIVSWSGFFLVTNDNKQYCQLKIVIKTFLLTYDGTSDRDR</sequence>
<comment type="caution">
    <text evidence="1">The sequence shown here is derived from an EMBL/GenBank/DDBJ whole genome shotgun (WGS) entry which is preliminary data.</text>
</comment>
<name>A0A922HQF9_DERFA</name>
<evidence type="ECO:0000313" key="1">
    <source>
        <dbReference type="EMBL" id="KAH9494345.1"/>
    </source>
</evidence>
<evidence type="ECO:0000313" key="2">
    <source>
        <dbReference type="Proteomes" id="UP000790347"/>
    </source>
</evidence>
<dbReference type="AlphaFoldDB" id="A0A922HQF9"/>
<protein>
    <submittedName>
        <fullName evidence="1">Uncharacterized protein</fullName>
    </submittedName>
</protein>
<keyword evidence="2" id="KW-1185">Reference proteome</keyword>
<dbReference type="Proteomes" id="UP000790347">
    <property type="component" value="Unassembled WGS sequence"/>
</dbReference>
<dbReference type="EMBL" id="ASGP02000008">
    <property type="protein sequence ID" value="KAH9494345.1"/>
    <property type="molecule type" value="Genomic_DNA"/>
</dbReference>
<reference evidence="1" key="2">
    <citation type="journal article" date="2022" name="Res Sq">
        <title>Comparative Genomics Reveals Insights into the Divergent Evolution of Astigmatic Mites and Household Pest Adaptations.</title>
        <authorList>
            <person name="Xiong Q."/>
            <person name="Wan A.T.-Y."/>
            <person name="Liu X.-Y."/>
            <person name="Fung C.S.-H."/>
            <person name="Xiao X."/>
            <person name="Malainual N."/>
            <person name="Hou J."/>
            <person name="Wang L."/>
            <person name="Wang M."/>
            <person name="Yang K."/>
            <person name="Cui Y."/>
            <person name="Leung E."/>
            <person name="Nong W."/>
            <person name="Shin S.-K."/>
            <person name="Au S."/>
            <person name="Jeong K.Y."/>
            <person name="Chew F.T."/>
            <person name="Hui J."/>
            <person name="Leung T.F."/>
            <person name="Tungtrongchitr A."/>
            <person name="Zhong N."/>
            <person name="Liu Z."/>
            <person name="Tsui S."/>
        </authorList>
    </citation>
    <scope>NUCLEOTIDE SEQUENCE</scope>
    <source>
        <strain evidence="1">Derf</strain>
        <tissue evidence="1">Whole organism</tissue>
    </source>
</reference>
<reference evidence="1" key="1">
    <citation type="submission" date="2013-05" db="EMBL/GenBank/DDBJ databases">
        <authorList>
            <person name="Yim A.K.Y."/>
            <person name="Chan T.F."/>
            <person name="Ji K.M."/>
            <person name="Liu X.Y."/>
            <person name="Zhou J.W."/>
            <person name="Li R.Q."/>
            <person name="Yang K.Y."/>
            <person name="Li J."/>
            <person name="Li M."/>
            <person name="Law P.T.W."/>
            <person name="Wu Y.L."/>
            <person name="Cai Z.L."/>
            <person name="Qin H."/>
            <person name="Bao Y."/>
            <person name="Leung R.K.K."/>
            <person name="Ng P.K.S."/>
            <person name="Zou J."/>
            <person name="Zhong X.J."/>
            <person name="Ran P.X."/>
            <person name="Zhong N.S."/>
            <person name="Liu Z.G."/>
            <person name="Tsui S.K.W."/>
        </authorList>
    </citation>
    <scope>NUCLEOTIDE SEQUENCE</scope>
    <source>
        <strain evidence="1">Derf</strain>
        <tissue evidence="1">Whole organism</tissue>
    </source>
</reference>